<keyword evidence="6 8" id="KW-0326">Glycosidase</keyword>
<dbReference type="PROSITE" id="PS00609">
    <property type="entry name" value="GLYCOSYL_HYDROL_F32"/>
    <property type="match status" value="1"/>
</dbReference>
<comment type="catalytic activity">
    <reaction evidence="8">
        <text>Hydrolysis of terminal non-reducing beta-D-fructofuranoside residues in beta-D-fructofuranosides.</text>
        <dbReference type="EC" id="3.2.1.26"/>
    </reaction>
</comment>
<feature type="domain" description="Glycosyl hydrolase family 32 N-terminal" evidence="10">
    <location>
        <begin position="31"/>
        <end position="336"/>
    </location>
</feature>
<dbReference type="GO" id="GO:0005985">
    <property type="term" value="P:sucrose metabolic process"/>
    <property type="evidence" value="ECO:0007669"/>
    <property type="project" value="UniProtKB-UniPathway"/>
</dbReference>
<name>A0A1M5TLP9_9BACI</name>
<evidence type="ECO:0000256" key="7">
    <source>
        <dbReference type="ARBA" id="ARBA00033367"/>
    </source>
</evidence>
<dbReference type="PANTHER" id="PTHR43101:SF1">
    <property type="entry name" value="BETA-FRUCTOSIDASE"/>
    <property type="match status" value="1"/>
</dbReference>
<dbReference type="GO" id="GO:0004564">
    <property type="term" value="F:beta-fructofuranosidase activity"/>
    <property type="evidence" value="ECO:0007669"/>
    <property type="project" value="UniProtKB-EC"/>
</dbReference>
<dbReference type="UniPathway" id="UPA00238"/>
<reference evidence="13" key="1">
    <citation type="submission" date="2016-11" db="EMBL/GenBank/DDBJ databases">
        <authorList>
            <person name="Varghese N."/>
            <person name="Submissions S."/>
        </authorList>
    </citation>
    <scope>NUCLEOTIDE SEQUENCE [LARGE SCALE GENOMIC DNA]</scope>
    <source>
        <strain evidence="13">CGMCC 1.6496</strain>
    </source>
</reference>
<dbReference type="Pfam" id="PF08244">
    <property type="entry name" value="Glyco_hydro_32C"/>
    <property type="match status" value="1"/>
</dbReference>
<keyword evidence="5 8" id="KW-0378">Hydrolase</keyword>
<comment type="pathway">
    <text evidence="1 9">Glycan biosynthesis; sucrose metabolism.</text>
</comment>
<dbReference type="SUPFAM" id="SSF49899">
    <property type="entry name" value="Concanavalin A-like lectins/glucanases"/>
    <property type="match status" value="1"/>
</dbReference>
<evidence type="ECO:0000256" key="8">
    <source>
        <dbReference type="RuleBase" id="RU362110"/>
    </source>
</evidence>
<dbReference type="RefSeq" id="WP_073008641.1">
    <property type="nucleotide sequence ID" value="NZ_FQXD01000008.1"/>
</dbReference>
<dbReference type="Gene3D" id="2.60.120.560">
    <property type="entry name" value="Exo-inulinase, domain 1"/>
    <property type="match status" value="1"/>
</dbReference>
<dbReference type="InterPro" id="IPR013189">
    <property type="entry name" value="Glyco_hydro_32_C"/>
</dbReference>
<comment type="similarity">
    <text evidence="2 8">Belongs to the glycosyl hydrolase 32 family.</text>
</comment>
<dbReference type="Proteomes" id="UP000184079">
    <property type="component" value="Unassembled WGS sequence"/>
</dbReference>
<keyword evidence="9" id="KW-0119">Carbohydrate metabolism</keyword>
<dbReference type="CDD" id="cd18623">
    <property type="entry name" value="GH32_ScrB-like"/>
    <property type="match status" value="1"/>
</dbReference>
<evidence type="ECO:0000256" key="9">
    <source>
        <dbReference type="RuleBase" id="RU365015"/>
    </source>
</evidence>
<dbReference type="InterPro" id="IPR006232">
    <property type="entry name" value="Suc6P_hydrolase"/>
</dbReference>
<dbReference type="InterPro" id="IPR018053">
    <property type="entry name" value="Glyco_hydro_32_AS"/>
</dbReference>
<evidence type="ECO:0000256" key="6">
    <source>
        <dbReference type="ARBA" id="ARBA00023295"/>
    </source>
</evidence>
<evidence type="ECO:0000259" key="11">
    <source>
        <dbReference type="Pfam" id="PF08244"/>
    </source>
</evidence>
<dbReference type="PANTHER" id="PTHR43101">
    <property type="entry name" value="BETA-FRUCTOSIDASE"/>
    <property type="match status" value="1"/>
</dbReference>
<dbReference type="InterPro" id="IPR001362">
    <property type="entry name" value="Glyco_hydro_32"/>
</dbReference>
<evidence type="ECO:0000256" key="5">
    <source>
        <dbReference type="ARBA" id="ARBA00022801"/>
    </source>
</evidence>
<evidence type="ECO:0000256" key="4">
    <source>
        <dbReference type="ARBA" id="ARBA00019623"/>
    </source>
</evidence>
<evidence type="ECO:0000256" key="1">
    <source>
        <dbReference type="ARBA" id="ARBA00004914"/>
    </source>
</evidence>
<dbReference type="InterPro" id="IPR013320">
    <property type="entry name" value="ConA-like_dom_sf"/>
</dbReference>
<accession>A0A1M5TLP9</accession>
<protein>
    <recommendedName>
        <fullName evidence="4 8">Sucrose-6-phosphate hydrolase</fullName>
        <ecNumber evidence="3 8">3.2.1.26</ecNumber>
    </recommendedName>
    <alternativeName>
        <fullName evidence="7 9">Invertase</fullName>
    </alternativeName>
</protein>
<dbReference type="NCBIfam" id="TIGR01322">
    <property type="entry name" value="scrB_fam"/>
    <property type="match status" value="1"/>
</dbReference>
<evidence type="ECO:0000256" key="3">
    <source>
        <dbReference type="ARBA" id="ARBA00012758"/>
    </source>
</evidence>
<comment type="function">
    <text evidence="9">Enables the bacterium to metabolize sucrose as a sole carbon source.</text>
</comment>
<evidence type="ECO:0000259" key="10">
    <source>
        <dbReference type="Pfam" id="PF00251"/>
    </source>
</evidence>
<dbReference type="InterPro" id="IPR013148">
    <property type="entry name" value="Glyco_hydro_32_N"/>
</dbReference>
<sequence length="483" mass="55814">MNNNVTKDMVCKQMEKNQPLIARDPYRLHYHLMPSVGLLNDPNGFVFFKGKYHIFYQWNPFAVEHGVKCWGHSISKDLIHWQEVPVALLPDQWYDQNGCYSGSAVVYQNQLYVFYTGNVRDNEGNRQSYQCLAISNDGIHFEKKGPIIQVPDGYTAHFRDPKVFYMNEAWWMVLGAQTEAKNGEVVLYRSADLWNWTFAGTLTGNGHQGLDHFGYMWECPDLFQLGNKDILLVCPQGIPAQGFQYQNIYQSGYFAGEIEKKTMSFEHDAFVELDRGFDFYAPQTMQDQEGRRILIGWMGNAEEGSSQLPTANYGWVHALTVPRQLDWKDGTLLQYPVEEFQQLLENEVRFNEVVLNAQQLLSLCVDKAFAVYLTVEDMKQSCLNIQIAGSQIIYDSLLKVFTFKRKSFTSYQTMESRHCKLDTLSDILILKDTSSIEIFLNQGEEVFTSRVFDDKNEESVLFTADGEIKLDVKKWDVRRVMDI</sequence>
<proteinExistence type="inferred from homology"/>
<evidence type="ECO:0000313" key="13">
    <source>
        <dbReference type="Proteomes" id="UP000184079"/>
    </source>
</evidence>
<dbReference type="EMBL" id="FQXD01000008">
    <property type="protein sequence ID" value="SHH51596.1"/>
    <property type="molecule type" value="Genomic_DNA"/>
</dbReference>
<dbReference type="OrthoDB" id="9759709at2"/>
<keyword evidence="9" id="KW-0963">Cytoplasm</keyword>
<evidence type="ECO:0000256" key="2">
    <source>
        <dbReference type="ARBA" id="ARBA00009902"/>
    </source>
</evidence>
<gene>
    <name evidence="12" type="ORF">SAMN05421807_10857</name>
</gene>
<organism evidence="12 13">
    <name type="scientific">Virgibacillus chiguensis</name>
    <dbReference type="NCBI Taxonomy" id="411959"/>
    <lineage>
        <taxon>Bacteria</taxon>
        <taxon>Bacillati</taxon>
        <taxon>Bacillota</taxon>
        <taxon>Bacilli</taxon>
        <taxon>Bacillales</taxon>
        <taxon>Bacillaceae</taxon>
        <taxon>Virgibacillus</taxon>
    </lineage>
</organism>
<dbReference type="SUPFAM" id="SSF75005">
    <property type="entry name" value="Arabinanase/levansucrase/invertase"/>
    <property type="match status" value="1"/>
</dbReference>
<comment type="subcellular location">
    <subcellularLocation>
        <location evidence="9">Cytoplasm</location>
    </subcellularLocation>
</comment>
<dbReference type="Pfam" id="PF00251">
    <property type="entry name" value="Glyco_hydro_32N"/>
    <property type="match status" value="1"/>
</dbReference>
<dbReference type="EC" id="3.2.1.26" evidence="3 8"/>
<dbReference type="GO" id="GO:0005737">
    <property type="term" value="C:cytoplasm"/>
    <property type="evidence" value="ECO:0007669"/>
    <property type="project" value="UniProtKB-SubCell"/>
</dbReference>
<dbReference type="SMART" id="SM00640">
    <property type="entry name" value="Glyco_32"/>
    <property type="match status" value="1"/>
</dbReference>
<dbReference type="AlphaFoldDB" id="A0A1M5TLP9"/>
<dbReference type="Gene3D" id="2.115.10.20">
    <property type="entry name" value="Glycosyl hydrolase domain, family 43"/>
    <property type="match status" value="1"/>
</dbReference>
<dbReference type="InterPro" id="IPR023296">
    <property type="entry name" value="Glyco_hydro_beta-prop_sf"/>
</dbReference>
<feature type="domain" description="Glycosyl hydrolase family 32 C-terminal" evidence="11">
    <location>
        <begin position="392"/>
        <end position="471"/>
    </location>
</feature>
<keyword evidence="13" id="KW-1185">Reference proteome</keyword>
<evidence type="ECO:0000313" key="12">
    <source>
        <dbReference type="EMBL" id="SHH51596.1"/>
    </source>
</evidence>
<dbReference type="InterPro" id="IPR051214">
    <property type="entry name" value="GH32_Enzymes"/>
</dbReference>